<name>A0A3B0SCY8_9ZZZZ</name>
<gene>
    <name evidence="2" type="ORF">MNBD_ALPHA07-1739</name>
</gene>
<dbReference type="AlphaFoldDB" id="A0A3B0SCY8"/>
<dbReference type="InterPro" id="IPR029068">
    <property type="entry name" value="Glyas_Bleomycin-R_OHBP_Dase"/>
</dbReference>
<evidence type="ECO:0000313" key="2">
    <source>
        <dbReference type="EMBL" id="VAW01883.1"/>
    </source>
</evidence>
<evidence type="ECO:0000259" key="1">
    <source>
        <dbReference type="Pfam" id="PF13468"/>
    </source>
</evidence>
<protein>
    <recommendedName>
        <fullName evidence="1">Glyoxalase-like domain-containing protein</fullName>
    </recommendedName>
</protein>
<feature type="domain" description="Glyoxalase-like" evidence="1">
    <location>
        <begin position="4"/>
        <end position="169"/>
    </location>
</feature>
<sequence>MMQLDHLAIAAKTLEEGRAMVEQALGVSLQPGGKHQHFGTHNLLLGLEDGLYLEVVTIDPEAPKPKYPRWFDLDRYKGAPRLNNWICRTDDMAGVLTTLPQAGHPTALSRGDLRWQMAVPGDGILPFDGMFPALIEWQCEAHPAGLLRASGCRLERLIVSHPQAATLKALIGDMFADVRVSFEEGPAGLRAEFKTPVGVRALH</sequence>
<accession>A0A3B0SCY8</accession>
<reference evidence="2" key="1">
    <citation type="submission" date="2018-06" db="EMBL/GenBank/DDBJ databases">
        <authorList>
            <person name="Zhirakovskaya E."/>
        </authorList>
    </citation>
    <scope>NUCLEOTIDE SEQUENCE</scope>
</reference>
<proteinExistence type="predicted"/>
<dbReference type="InterPro" id="IPR025870">
    <property type="entry name" value="Glyoxalase-like_dom"/>
</dbReference>
<dbReference type="Pfam" id="PF13468">
    <property type="entry name" value="Glyoxalase_3"/>
    <property type="match status" value="1"/>
</dbReference>
<dbReference type="Gene3D" id="3.10.180.10">
    <property type="entry name" value="2,3-Dihydroxybiphenyl 1,2-Dioxygenase, domain 1"/>
    <property type="match status" value="1"/>
</dbReference>
<organism evidence="2">
    <name type="scientific">hydrothermal vent metagenome</name>
    <dbReference type="NCBI Taxonomy" id="652676"/>
    <lineage>
        <taxon>unclassified sequences</taxon>
        <taxon>metagenomes</taxon>
        <taxon>ecological metagenomes</taxon>
    </lineage>
</organism>
<dbReference type="EMBL" id="UOEG01000233">
    <property type="protein sequence ID" value="VAW01883.1"/>
    <property type="molecule type" value="Genomic_DNA"/>
</dbReference>